<protein>
    <submittedName>
        <fullName evidence="1">Uncharacterized protein</fullName>
    </submittedName>
</protein>
<proteinExistence type="predicted"/>
<dbReference type="KEGG" id="dmm:dnm_033180"/>
<reference evidence="1" key="1">
    <citation type="journal article" date="2021" name="Microb. Physiol.">
        <title>Proteogenomic Insights into the Physiology of Marine, Sulfate-Reducing, Filamentous Desulfonema limicola and Desulfonema magnum.</title>
        <authorList>
            <person name="Schnaars V."/>
            <person name="Wohlbrand L."/>
            <person name="Scheve S."/>
            <person name="Hinrichs C."/>
            <person name="Reinhardt R."/>
            <person name="Rabus R."/>
        </authorList>
    </citation>
    <scope>NUCLEOTIDE SEQUENCE</scope>
    <source>
        <strain evidence="1">4be13</strain>
    </source>
</reference>
<name>A0A975BLH1_9BACT</name>
<evidence type="ECO:0000313" key="2">
    <source>
        <dbReference type="Proteomes" id="UP000663722"/>
    </source>
</evidence>
<dbReference type="EMBL" id="CP061800">
    <property type="protein sequence ID" value="QTA87288.1"/>
    <property type="molecule type" value="Genomic_DNA"/>
</dbReference>
<accession>A0A975BLH1</accession>
<keyword evidence="2" id="KW-1185">Reference proteome</keyword>
<sequence>MERSGTHRTSEIIVYIFMIKPCLPRLICSCQIDKSGGNALNLPVSSGPGPGFPTDF</sequence>
<organism evidence="1 2">
    <name type="scientific">Desulfonema magnum</name>
    <dbReference type="NCBI Taxonomy" id="45655"/>
    <lineage>
        <taxon>Bacteria</taxon>
        <taxon>Pseudomonadati</taxon>
        <taxon>Thermodesulfobacteriota</taxon>
        <taxon>Desulfobacteria</taxon>
        <taxon>Desulfobacterales</taxon>
        <taxon>Desulfococcaceae</taxon>
        <taxon>Desulfonema</taxon>
    </lineage>
</organism>
<gene>
    <name evidence="1" type="ORF">dnm_033180</name>
</gene>
<evidence type="ECO:0000313" key="1">
    <source>
        <dbReference type="EMBL" id="QTA87288.1"/>
    </source>
</evidence>
<dbReference type="AlphaFoldDB" id="A0A975BLH1"/>
<dbReference type="Proteomes" id="UP000663722">
    <property type="component" value="Chromosome"/>
</dbReference>